<gene>
    <name evidence="1" type="ORF">SAMEA2275694_02031</name>
</gene>
<sequence length="204" mass="21764">MTEVAPGAGDHIAILDPVRITSLLMAPVFATAMGVGFAGPAAAVAPPADGTYRMIEDGAGEVTWTISAVCVQASGTRVQSDYTDPTIQADGCTLTVTSATPDIVKHSDRLQNFSTPARLVDDQWTFLHARPQGMTCPDGSYAPTQEKYVFNDETLAGTHTTIHSAVCGGQPGMTKKPFSLQFVKPLDVPVERFPQYCDGFAHCW</sequence>
<organism evidence="1 2">
    <name type="scientific">Mycobacteroides abscessus subsp. bolletii</name>
    <dbReference type="NCBI Taxonomy" id="319705"/>
    <lineage>
        <taxon>Bacteria</taxon>
        <taxon>Bacillati</taxon>
        <taxon>Actinomycetota</taxon>
        <taxon>Actinomycetes</taxon>
        <taxon>Mycobacteriales</taxon>
        <taxon>Mycobacteriaceae</taxon>
        <taxon>Mycobacteroides</taxon>
        <taxon>Mycobacteroides abscessus</taxon>
    </lineage>
</organism>
<dbReference type="AlphaFoldDB" id="A0A9Q7SD60"/>
<proteinExistence type="predicted"/>
<comment type="caution">
    <text evidence="1">The sequence shown here is derived from an EMBL/GenBank/DDBJ whole genome shotgun (WGS) entry which is preliminary data.</text>
</comment>
<dbReference type="EMBL" id="FSFA01000002">
    <property type="protein sequence ID" value="SHX24653.1"/>
    <property type="molecule type" value="Genomic_DNA"/>
</dbReference>
<accession>A0A9Q7SD60</accession>
<reference evidence="1 2" key="1">
    <citation type="submission" date="2016-11" db="EMBL/GenBank/DDBJ databases">
        <authorList>
            <consortium name="Pathogen Informatics"/>
        </authorList>
    </citation>
    <scope>NUCLEOTIDE SEQUENCE [LARGE SCALE GENOMIC DNA]</scope>
    <source>
        <strain evidence="1 2">968</strain>
    </source>
</reference>
<evidence type="ECO:0000313" key="2">
    <source>
        <dbReference type="Proteomes" id="UP000185183"/>
    </source>
</evidence>
<dbReference type="Proteomes" id="UP000185183">
    <property type="component" value="Unassembled WGS sequence"/>
</dbReference>
<protein>
    <submittedName>
        <fullName evidence="1">Secreted protein</fullName>
    </submittedName>
</protein>
<name>A0A9Q7SD60_9MYCO</name>
<evidence type="ECO:0000313" key="1">
    <source>
        <dbReference type="EMBL" id="SHX24653.1"/>
    </source>
</evidence>